<name>A0A1G9VCH8_9SPHI</name>
<dbReference type="Gene3D" id="2.60.40.1120">
    <property type="entry name" value="Carboxypeptidase-like, regulatory domain"/>
    <property type="match status" value="1"/>
</dbReference>
<dbReference type="InterPro" id="IPR037066">
    <property type="entry name" value="Plug_dom_sf"/>
</dbReference>
<dbReference type="NCBIfam" id="TIGR04056">
    <property type="entry name" value="OMP_RagA_SusC"/>
    <property type="match status" value="1"/>
</dbReference>
<dbReference type="InterPro" id="IPR023997">
    <property type="entry name" value="TonB-dep_OMP_SusC/RagA_CS"/>
</dbReference>
<organism evidence="10 11">
    <name type="scientific">Daejeonella rubra</name>
    <dbReference type="NCBI Taxonomy" id="990371"/>
    <lineage>
        <taxon>Bacteria</taxon>
        <taxon>Pseudomonadati</taxon>
        <taxon>Bacteroidota</taxon>
        <taxon>Sphingobacteriia</taxon>
        <taxon>Sphingobacteriales</taxon>
        <taxon>Sphingobacteriaceae</taxon>
        <taxon>Daejeonella</taxon>
    </lineage>
</organism>
<keyword evidence="2 7" id="KW-0813">Transport</keyword>
<reference evidence="11" key="1">
    <citation type="submission" date="2016-10" db="EMBL/GenBank/DDBJ databases">
        <authorList>
            <person name="Varghese N."/>
            <person name="Submissions S."/>
        </authorList>
    </citation>
    <scope>NUCLEOTIDE SEQUENCE [LARGE SCALE GENOMIC DNA]</scope>
    <source>
        <strain evidence="11">DSM 24536</strain>
    </source>
</reference>
<keyword evidence="6 7" id="KW-0998">Cell outer membrane</keyword>
<dbReference type="Pfam" id="PF13715">
    <property type="entry name" value="CarbopepD_reg_2"/>
    <property type="match status" value="1"/>
</dbReference>
<keyword evidence="4 7" id="KW-0812">Transmembrane</keyword>
<dbReference type="Proteomes" id="UP000199226">
    <property type="component" value="Unassembled WGS sequence"/>
</dbReference>
<dbReference type="RefSeq" id="WP_090705585.1">
    <property type="nucleotide sequence ID" value="NZ_FNHH01000020.1"/>
</dbReference>
<keyword evidence="11" id="KW-1185">Reference proteome</keyword>
<dbReference type="InterPro" id="IPR008969">
    <property type="entry name" value="CarboxyPept-like_regulatory"/>
</dbReference>
<dbReference type="GO" id="GO:0009279">
    <property type="term" value="C:cell outer membrane"/>
    <property type="evidence" value="ECO:0007669"/>
    <property type="project" value="UniProtKB-SubCell"/>
</dbReference>
<evidence type="ECO:0000256" key="5">
    <source>
        <dbReference type="ARBA" id="ARBA00023136"/>
    </source>
</evidence>
<proteinExistence type="inferred from homology"/>
<dbReference type="NCBIfam" id="TIGR04057">
    <property type="entry name" value="SusC_RagA_signa"/>
    <property type="match status" value="1"/>
</dbReference>
<evidence type="ECO:0000256" key="3">
    <source>
        <dbReference type="ARBA" id="ARBA00022452"/>
    </source>
</evidence>
<sequence>MKKNYLRCLSVLLLTLLSITAFAQKTITGTVRENSTPVPGVTVAVKGTTKITQTNAEGKFSISANPTDILVFTMIGSARQEIVVGNQQTINVTLAFSESEIGEVVITALGIKREKKSLGYGVQEVKGETLVSAKEPNLANTLTGKIAGLQVIRSSDGPAGSSKILLRGSNSLTGSNQPLIVVDGVPIDNFTGAPDNGYWNRSLDMGNGIADINPDDIETLSVLKGPSAAALYGSRAGNGVILITTKSGRAQDGLGITVSSSYGMSNIFTNPEVQNSFGQGNTGVYNATSTASWGPKADGQMVTNWNGQQIGLATYNNVDNYMQQGANINNSISFQQLYKGASIYTSYNRLEDEGIVPGTKLLRNNLTARAISKFGSDDRWVTDTKIQYSNTKANNRPIGGRDNSSAYTLYLLPRSMDITEFQAAKNNAGNMLWFPGAGSQINPYWSNQNNLNQDSRDRFIVNGSVKYNFNKWLNAEVKGGADLYTTNTQSNVYSGSPIASTGRYGLGKQTFSETNFSTLLSARKDNLFGKFGGMLSVGGNLMQTNFSSLSSSVGLLVVPNLFSLNNGVSPAGVSEGVSKRSINSVYSSAQISYDGYLYLDATFRNDWSSTLSRENRSFFYPSVSLSYVFSDMLSNMGAQMPNWFDFGKLRASYAQVGNDLAPYQLYNTFNIGKDPNGNTTAGRNTVLLDPNVRSELIKSLELGTELKFLQGRIGLDFSYYKTNATRQLIDLPMDALSGYTAKKVNAGDIQNTGIELVIDGRVLGKPNGLNWTTSFNYSRNNNTVEELSEGVSRYGLGGFDDVAVLAVVGEKYGEIYGTRYSRVKDQASPFFGQVLLNANGVPTRDPEIVKLGNQQARALIGFTNNFEYKGVGLSFLVDARIGGEIFSATHVAMQANGTSNVTAPNGLRASFVAPGVVSNGTGGYVANTKTVTPQEYWLAVATANNLGITEANMYDASNVRLRNVQLSYSLSRKLLANSPIKSAKFGVSANNVWLIKSHMNGIDPESVYATNSNATGFENAGLPTMRTFLINLALGF</sequence>
<evidence type="ECO:0000256" key="8">
    <source>
        <dbReference type="SAM" id="SignalP"/>
    </source>
</evidence>
<evidence type="ECO:0000256" key="2">
    <source>
        <dbReference type="ARBA" id="ARBA00022448"/>
    </source>
</evidence>
<feature type="chain" id="PRO_5011690233" evidence="8">
    <location>
        <begin position="24"/>
        <end position="1036"/>
    </location>
</feature>
<dbReference type="EMBL" id="FNHH01000020">
    <property type="protein sequence ID" value="SDM69757.1"/>
    <property type="molecule type" value="Genomic_DNA"/>
</dbReference>
<evidence type="ECO:0000313" key="10">
    <source>
        <dbReference type="EMBL" id="SDM69757.1"/>
    </source>
</evidence>
<evidence type="ECO:0000256" key="4">
    <source>
        <dbReference type="ARBA" id="ARBA00022692"/>
    </source>
</evidence>
<dbReference type="STRING" id="990371.SAMN05421813_12018"/>
<dbReference type="Gene3D" id="2.170.130.10">
    <property type="entry name" value="TonB-dependent receptor, plug domain"/>
    <property type="match status" value="1"/>
</dbReference>
<feature type="signal peptide" evidence="8">
    <location>
        <begin position="1"/>
        <end position="23"/>
    </location>
</feature>
<dbReference type="AlphaFoldDB" id="A0A1G9VCH8"/>
<dbReference type="InterPro" id="IPR036942">
    <property type="entry name" value="Beta-barrel_TonB_sf"/>
</dbReference>
<accession>A0A1G9VCH8</accession>
<dbReference type="OrthoDB" id="9768177at2"/>
<evidence type="ECO:0000313" key="11">
    <source>
        <dbReference type="Proteomes" id="UP000199226"/>
    </source>
</evidence>
<evidence type="ECO:0000256" key="6">
    <source>
        <dbReference type="ARBA" id="ARBA00023237"/>
    </source>
</evidence>
<keyword evidence="8" id="KW-0732">Signal</keyword>
<dbReference type="Pfam" id="PF07715">
    <property type="entry name" value="Plug"/>
    <property type="match status" value="1"/>
</dbReference>
<evidence type="ECO:0000256" key="1">
    <source>
        <dbReference type="ARBA" id="ARBA00004571"/>
    </source>
</evidence>
<keyword evidence="5 7" id="KW-0472">Membrane</keyword>
<dbReference type="Gene3D" id="2.40.170.20">
    <property type="entry name" value="TonB-dependent receptor, beta-barrel domain"/>
    <property type="match status" value="1"/>
</dbReference>
<feature type="domain" description="TonB-dependent receptor plug" evidence="9">
    <location>
        <begin position="116"/>
        <end position="240"/>
    </location>
</feature>
<dbReference type="SUPFAM" id="SSF56935">
    <property type="entry name" value="Porins"/>
    <property type="match status" value="1"/>
</dbReference>
<evidence type="ECO:0000256" key="7">
    <source>
        <dbReference type="PROSITE-ProRule" id="PRU01360"/>
    </source>
</evidence>
<dbReference type="PROSITE" id="PS52016">
    <property type="entry name" value="TONB_DEPENDENT_REC_3"/>
    <property type="match status" value="1"/>
</dbReference>
<gene>
    <name evidence="10" type="ORF">SAMN05421813_12018</name>
</gene>
<dbReference type="InterPro" id="IPR039426">
    <property type="entry name" value="TonB-dep_rcpt-like"/>
</dbReference>
<dbReference type="InterPro" id="IPR023996">
    <property type="entry name" value="TonB-dep_OMP_SusC/RagA"/>
</dbReference>
<comment type="subcellular location">
    <subcellularLocation>
        <location evidence="1 7">Cell outer membrane</location>
        <topology evidence="1 7">Multi-pass membrane protein</topology>
    </subcellularLocation>
</comment>
<protein>
    <submittedName>
        <fullName evidence="10">TonB-linked outer membrane protein, SusC/RagA family</fullName>
    </submittedName>
</protein>
<dbReference type="SUPFAM" id="SSF49464">
    <property type="entry name" value="Carboxypeptidase regulatory domain-like"/>
    <property type="match status" value="1"/>
</dbReference>
<keyword evidence="3 7" id="KW-1134">Transmembrane beta strand</keyword>
<comment type="similarity">
    <text evidence="7">Belongs to the TonB-dependent receptor family.</text>
</comment>
<dbReference type="InterPro" id="IPR012910">
    <property type="entry name" value="Plug_dom"/>
</dbReference>
<evidence type="ECO:0000259" key="9">
    <source>
        <dbReference type="Pfam" id="PF07715"/>
    </source>
</evidence>